<dbReference type="AlphaFoldDB" id="A0AAX1EZX4"/>
<evidence type="ECO:0000313" key="3">
    <source>
        <dbReference type="Proteomes" id="UP000314901"/>
    </source>
</evidence>
<dbReference type="Proteomes" id="UP000314901">
    <property type="component" value="Chromosome"/>
</dbReference>
<sequence length="117" mass="13858">MRLINSVAIITMMISLMTYQTLIETFYLIFKPLKRFGIDAKRFAVRLYLTMEYVKTFQSKRKLRFTLNDLSSLLLYSSNKNHMNLSHIQINEERVNGSSLLLIISMIFTTLFLIFYL</sequence>
<accession>A0AAX1EZX4</accession>
<dbReference type="RefSeq" id="WP_139867571.1">
    <property type="nucleotide sequence ID" value="NZ_CP040949.1"/>
</dbReference>
<keyword evidence="1" id="KW-1133">Transmembrane helix</keyword>
<dbReference type="KEGG" id="muv:FIT94_03085"/>
<evidence type="ECO:0000256" key="1">
    <source>
        <dbReference type="SAM" id="Phobius"/>
    </source>
</evidence>
<keyword evidence="1" id="KW-0472">Membrane</keyword>
<keyword evidence="1" id="KW-0812">Transmembrane</keyword>
<feature type="transmembrane region" description="Helical" evidence="1">
    <location>
        <begin position="99"/>
        <end position="116"/>
    </location>
</feature>
<dbReference type="EMBL" id="CP040953">
    <property type="protein sequence ID" value="QDC41061.1"/>
    <property type="molecule type" value="Genomic_DNA"/>
</dbReference>
<name>A0AAX1EZX4_9PROT</name>
<proteinExistence type="predicted"/>
<protein>
    <submittedName>
        <fullName evidence="2">Uncharacterized protein</fullName>
    </submittedName>
</protein>
<evidence type="ECO:0000313" key="2">
    <source>
        <dbReference type="EMBL" id="QDC41061.1"/>
    </source>
</evidence>
<feature type="transmembrane region" description="Helical" evidence="1">
    <location>
        <begin position="6"/>
        <end position="30"/>
    </location>
</feature>
<reference evidence="2 3" key="1">
    <citation type="journal article" date="2019" name="ISME J.">
        <title>Evolution in action: habitat transition from sediment to the pelagial leads to genome streamlining in Methylophilaceae.</title>
        <authorList>
            <person name="Salcher M."/>
            <person name="Schaefle D."/>
            <person name="Kaspar M."/>
            <person name="Neuenschwander S.M."/>
            <person name="Ghai R."/>
        </authorList>
    </citation>
    <scope>NUCLEOTIDE SEQUENCE [LARGE SCALE GENOMIC DNA]</scope>
    <source>
        <strain evidence="2 3">MMS-RVI-51</strain>
    </source>
</reference>
<dbReference type="GeneID" id="66284860"/>
<organism evidence="2 3">
    <name type="scientific">Candidatus Methylopumilus universalis</name>
    <dbReference type="NCBI Taxonomy" id="2588536"/>
    <lineage>
        <taxon>Bacteria</taxon>
        <taxon>Pseudomonadati</taxon>
        <taxon>Pseudomonadota</taxon>
        <taxon>Betaproteobacteria</taxon>
        <taxon>Nitrosomonadales</taxon>
        <taxon>Methylophilaceae</taxon>
        <taxon>Candidatus Methylopumilus</taxon>
    </lineage>
</organism>
<gene>
    <name evidence="2" type="ORF">FIT94_03085</name>
</gene>